<evidence type="ECO:0000256" key="1">
    <source>
        <dbReference type="SAM" id="MobiDB-lite"/>
    </source>
</evidence>
<dbReference type="Proteomes" id="UP001165283">
    <property type="component" value="Unassembled WGS sequence"/>
</dbReference>
<name>A0ABT0ZYG6_9PSEU</name>
<feature type="region of interest" description="Disordered" evidence="1">
    <location>
        <begin position="66"/>
        <end position="91"/>
    </location>
</feature>
<evidence type="ECO:0008006" key="4">
    <source>
        <dbReference type="Google" id="ProtNLM"/>
    </source>
</evidence>
<evidence type="ECO:0000313" key="3">
    <source>
        <dbReference type="Proteomes" id="UP001165283"/>
    </source>
</evidence>
<protein>
    <recommendedName>
        <fullName evidence="4">Lsr2 protein</fullName>
    </recommendedName>
</protein>
<reference evidence="2" key="1">
    <citation type="submission" date="2021-04" db="EMBL/GenBank/DDBJ databases">
        <title>Pseudonocardia sp. nov., isolated from sandy soil of mangrove forest.</title>
        <authorList>
            <person name="Zan Z."/>
            <person name="Huang R."/>
            <person name="Liu W."/>
        </authorList>
    </citation>
    <scope>NUCLEOTIDE SEQUENCE</scope>
    <source>
        <strain evidence="2">S2-4</strain>
    </source>
</reference>
<organism evidence="2 3">
    <name type="scientific">Pseudonocardia humida</name>
    <dbReference type="NCBI Taxonomy" id="2800819"/>
    <lineage>
        <taxon>Bacteria</taxon>
        <taxon>Bacillati</taxon>
        <taxon>Actinomycetota</taxon>
        <taxon>Actinomycetes</taxon>
        <taxon>Pseudonocardiales</taxon>
        <taxon>Pseudonocardiaceae</taxon>
        <taxon>Pseudonocardia</taxon>
    </lineage>
</organism>
<keyword evidence="3" id="KW-1185">Reference proteome</keyword>
<proteinExistence type="predicted"/>
<dbReference type="EMBL" id="JAGSOV010000024">
    <property type="protein sequence ID" value="MCO1655771.1"/>
    <property type="molecule type" value="Genomic_DNA"/>
</dbReference>
<evidence type="ECO:0000313" key="2">
    <source>
        <dbReference type="EMBL" id="MCO1655771.1"/>
    </source>
</evidence>
<accession>A0ABT0ZYG6</accession>
<dbReference type="RefSeq" id="WP_252437868.1">
    <property type="nucleotide sequence ID" value="NZ_JAGSOV010000024.1"/>
</dbReference>
<comment type="caution">
    <text evidence="2">The sequence shown here is derived from an EMBL/GenBank/DDBJ whole genome shotgun (WGS) entry which is preliminary data.</text>
</comment>
<sequence>MIRETVLDTVPDTDTPGALRLSVDGDTARLTWSTANPDDPSPPGGTTFDVPARSLLLALRAAWDDRHAGTSDLDPAPPRKPRPGPMNGRVPWTAELDTTLKDAWLNSADTTPAFDLIGTIAKDMGRSRNSIRARLARVGCDPDVPGRVLREEE</sequence>
<gene>
    <name evidence="2" type="ORF">KDL28_11980</name>
</gene>